<reference evidence="1 2" key="1">
    <citation type="submission" date="2018-09" db="EMBL/GenBank/DDBJ databases">
        <title>A high-quality reference genome of wild soybean provides a powerful tool to mine soybean genomes.</title>
        <authorList>
            <person name="Xie M."/>
            <person name="Chung C.Y.L."/>
            <person name="Li M.-W."/>
            <person name="Wong F.-L."/>
            <person name="Chan T.-F."/>
            <person name="Lam H.-M."/>
        </authorList>
    </citation>
    <scope>NUCLEOTIDE SEQUENCE [LARGE SCALE GENOMIC DNA]</scope>
    <source>
        <strain evidence="2">cv. W05</strain>
        <tissue evidence="1">Hypocotyl of etiolated seedlings</tissue>
    </source>
</reference>
<accession>A0A445IKB7</accession>
<organism evidence="1 2">
    <name type="scientific">Glycine soja</name>
    <name type="common">Wild soybean</name>
    <dbReference type="NCBI Taxonomy" id="3848"/>
    <lineage>
        <taxon>Eukaryota</taxon>
        <taxon>Viridiplantae</taxon>
        <taxon>Streptophyta</taxon>
        <taxon>Embryophyta</taxon>
        <taxon>Tracheophyta</taxon>
        <taxon>Spermatophyta</taxon>
        <taxon>Magnoliopsida</taxon>
        <taxon>eudicotyledons</taxon>
        <taxon>Gunneridae</taxon>
        <taxon>Pentapetalae</taxon>
        <taxon>rosids</taxon>
        <taxon>fabids</taxon>
        <taxon>Fabales</taxon>
        <taxon>Fabaceae</taxon>
        <taxon>Papilionoideae</taxon>
        <taxon>50 kb inversion clade</taxon>
        <taxon>NPAAA clade</taxon>
        <taxon>indigoferoid/millettioid clade</taxon>
        <taxon>Phaseoleae</taxon>
        <taxon>Glycine</taxon>
        <taxon>Glycine subgen. Soja</taxon>
    </lineage>
</organism>
<sequence length="52" mass="5739">MLYYCSWVCDNQEGLGCEYTSQPTASATSRPDLLSGPHVPAKVTKLCLSIFR</sequence>
<evidence type="ECO:0000313" key="1">
    <source>
        <dbReference type="EMBL" id="RZB86507.1"/>
    </source>
</evidence>
<gene>
    <name evidence="1" type="ORF">D0Y65_026524</name>
</gene>
<keyword evidence="2" id="KW-1185">Reference proteome</keyword>
<dbReference type="Proteomes" id="UP000289340">
    <property type="component" value="Chromosome 10"/>
</dbReference>
<protein>
    <submittedName>
        <fullName evidence="1">Uncharacterized protein</fullName>
    </submittedName>
</protein>
<name>A0A445IKB7_GLYSO</name>
<proteinExistence type="predicted"/>
<evidence type="ECO:0000313" key="2">
    <source>
        <dbReference type="Proteomes" id="UP000289340"/>
    </source>
</evidence>
<dbReference type="EMBL" id="QZWG01000010">
    <property type="protein sequence ID" value="RZB86507.1"/>
    <property type="molecule type" value="Genomic_DNA"/>
</dbReference>
<comment type="caution">
    <text evidence="1">The sequence shown here is derived from an EMBL/GenBank/DDBJ whole genome shotgun (WGS) entry which is preliminary data.</text>
</comment>
<dbReference type="AlphaFoldDB" id="A0A445IKB7"/>